<evidence type="ECO:0000313" key="3">
    <source>
        <dbReference type="Proteomes" id="UP000269669"/>
    </source>
</evidence>
<evidence type="ECO:0000313" key="2">
    <source>
        <dbReference type="EMBL" id="RSL17920.1"/>
    </source>
</evidence>
<protein>
    <submittedName>
        <fullName evidence="2">Uncharacterized protein DUF4397</fullName>
    </submittedName>
</protein>
<accession>A0A428MM52</accession>
<name>A0A428MM52_9BACT</name>
<dbReference type="EMBL" id="RSDW01000001">
    <property type="protein sequence ID" value="RSL17920.1"/>
    <property type="molecule type" value="Genomic_DNA"/>
</dbReference>
<comment type="caution">
    <text evidence="2">The sequence shown here is derived from an EMBL/GenBank/DDBJ whole genome shotgun (WGS) entry which is preliminary data.</text>
</comment>
<evidence type="ECO:0000259" key="1">
    <source>
        <dbReference type="Pfam" id="PF14344"/>
    </source>
</evidence>
<dbReference type="Pfam" id="PF14344">
    <property type="entry name" value="DUF4397"/>
    <property type="match status" value="1"/>
</dbReference>
<dbReference type="InterPro" id="IPR025510">
    <property type="entry name" value="DUF4397"/>
</dbReference>
<reference evidence="2 3" key="1">
    <citation type="submission" date="2018-12" db="EMBL/GenBank/DDBJ databases">
        <title>Sequencing of bacterial isolates from soil warming experiment in Harvard Forest, Massachusetts, USA.</title>
        <authorList>
            <person name="Deangelis K."/>
        </authorList>
    </citation>
    <scope>NUCLEOTIDE SEQUENCE [LARGE SCALE GENOMIC DNA]</scope>
    <source>
        <strain evidence="2 3">EB153</strain>
    </source>
</reference>
<gene>
    <name evidence="2" type="ORF">EDE15_3472</name>
</gene>
<sequence>MSFIKTLNLGQRLMSFTNLVRKAACFAAVASVTVALSGCQGIVNSPTMSQVRIINASPDAPGLDIYQNSAIIASNLGFGSITSYVPIDPGTYTTTANAFGTKQALSSSKTTFVTANQYTVLIGNVAASLQQLTLKDQSQAAPSGQIALRFIDQATRIAAVDVYLIPSGSKLTDVTPVYTNLSFGINTGYLNIPVGTYSLAMVPTGTIPTSTTVLTYSGPQVTYTSGSASTVILIDQQLLTTPGLQVITAPDYVSPTATS</sequence>
<dbReference type="Proteomes" id="UP000269669">
    <property type="component" value="Unassembled WGS sequence"/>
</dbReference>
<dbReference type="AlphaFoldDB" id="A0A428MM52"/>
<organism evidence="2 3">
    <name type="scientific">Edaphobacter aggregans</name>
    <dbReference type="NCBI Taxonomy" id="570835"/>
    <lineage>
        <taxon>Bacteria</taxon>
        <taxon>Pseudomonadati</taxon>
        <taxon>Acidobacteriota</taxon>
        <taxon>Terriglobia</taxon>
        <taxon>Terriglobales</taxon>
        <taxon>Acidobacteriaceae</taxon>
        <taxon>Edaphobacter</taxon>
    </lineage>
</organism>
<feature type="domain" description="DUF4397" evidence="1">
    <location>
        <begin position="49"/>
        <end position="163"/>
    </location>
</feature>
<keyword evidence="3" id="KW-1185">Reference proteome</keyword>
<proteinExistence type="predicted"/>
<dbReference type="RefSeq" id="WP_260472914.1">
    <property type="nucleotide sequence ID" value="NZ_RSDW01000001.1"/>
</dbReference>